<dbReference type="GO" id="GO:0003924">
    <property type="term" value="F:GTPase activity"/>
    <property type="evidence" value="ECO:0007669"/>
    <property type="project" value="InterPro"/>
</dbReference>
<evidence type="ECO:0000256" key="4">
    <source>
        <dbReference type="ARBA" id="ARBA00023134"/>
    </source>
</evidence>
<reference evidence="6 8" key="6">
    <citation type="journal article" date="2005" name="PLoS Comput. Biol.">
        <title>Combined evidence annotation of transposable elements in genome sequences.</title>
        <authorList>
            <person name="Quesneville H."/>
            <person name="Bergman C.M."/>
            <person name="Andrieu O."/>
            <person name="Autard D."/>
            <person name="Nouaud D."/>
            <person name="Ashburner M."/>
            <person name="Anxolabehere D."/>
        </authorList>
    </citation>
    <scope>NUCLEOTIDE SEQUENCE [LARGE SCALE GENOMIC DNA]</scope>
    <source>
        <strain evidence="8">Berkeley</strain>
    </source>
</reference>
<dbReference type="CDD" id="cd16262">
    <property type="entry name" value="EFG_III"/>
    <property type="match status" value="1"/>
</dbReference>
<dbReference type="SMR" id="A0A0B4LIH0"/>
<dbReference type="ExpressionAtlas" id="A0A0B4LIH0">
    <property type="expression patterns" value="baseline and differential"/>
</dbReference>
<organism evidence="6 8">
    <name type="scientific">Drosophila melanogaster</name>
    <name type="common">Fruit fly</name>
    <dbReference type="NCBI Taxonomy" id="7227"/>
    <lineage>
        <taxon>Eukaryota</taxon>
        <taxon>Metazoa</taxon>
        <taxon>Ecdysozoa</taxon>
        <taxon>Arthropoda</taxon>
        <taxon>Hexapoda</taxon>
        <taxon>Insecta</taxon>
        <taxon>Pterygota</taxon>
        <taxon>Neoptera</taxon>
        <taxon>Endopterygota</taxon>
        <taxon>Diptera</taxon>
        <taxon>Brachycera</taxon>
        <taxon>Muscomorpha</taxon>
        <taxon>Ephydroidea</taxon>
        <taxon>Drosophilidae</taxon>
        <taxon>Drosophila</taxon>
        <taxon>Sophophora</taxon>
    </lineage>
</organism>
<dbReference type="CTD" id="42670"/>
<dbReference type="GO" id="GO:0006412">
    <property type="term" value="P:translation"/>
    <property type="evidence" value="ECO:0007669"/>
    <property type="project" value="UniProtKB-KW"/>
</dbReference>
<protein>
    <submittedName>
        <fullName evidence="6">Mitochondrial ribosome recycling factor 2, isoform B</fullName>
    </submittedName>
</protein>
<reference evidence="6 8" key="9">
    <citation type="journal article" date="2015" name="G3 (Bethesda)">
        <title>Gene Model Annotations for Drosophila melanogaster: Impact of High-Throughput Data.</title>
        <authorList>
            <consortium name="FlyBase Consortium"/>
            <person name="Matthews B.B."/>
            <person name="Dos Santos G."/>
            <person name="Crosby M.A."/>
            <person name="Emmert D.B."/>
            <person name="St Pierre S.E."/>
            <person name="Gramates L.S."/>
            <person name="Zhou P."/>
            <person name="Schroeder A.J."/>
            <person name="Falls K."/>
            <person name="Strelets V."/>
            <person name="Russo S.M."/>
            <person name="Gelbart W.M."/>
            <person name="null"/>
        </authorList>
    </citation>
    <scope>NUCLEOTIDE SEQUENCE [LARGE SCALE GENOMIC DNA]</scope>
    <source>
        <strain evidence="8">Berkeley</strain>
    </source>
</reference>
<proteinExistence type="predicted"/>
<dbReference type="Pfam" id="PF22042">
    <property type="entry name" value="EF-G_D2"/>
    <property type="match status" value="1"/>
</dbReference>
<dbReference type="NCBIfam" id="TIGR00231">
    <property type="entry name" value="small_GTP"/>
    <property type="match status" value="1"/>
</dbReference>
<dbReference type="InterPro" id="IPR053905">
    <property type="entry name" value="EF-G-like_DII"/>
</dbReference>
<evidence type="ECO:0000313" key="6">
    <source>
        <dbReference type="EMBL" id="AHN57467.1"/>
    </source>
</evidence>
<dbReference type="FlyBase" id="FBgn0051159">
    <property type="gene designation" value="mRRF2"/>
</dbReference>
<keyword evidence="8" id="KW-1185">Reference proteome</keyword>
<gene>
    <name evidence="6 7" type="primary">mRRF2</name>
    <name evidence="6" type="synonym">CG6943</name>
    <name evidence="6" type="synonym">dEF-G2</name>
    <name evidence="6" type="synonym">Dmel\CG31159</name>
    <name evidence="6" type="synonym">EF-G2</name>
    <name evidence="6 7" type="ORF">CG31159</name>
    <name evidence="6" type="ORF">Dmel_CG31159</name>
</gene>
<dbReference type="PANTHER" id="PTHR43261:SF1">
    <property type="entry name" value="RIBOSOME-RELEASING FACTOR 2, MITOCHONDRIAL"/>
    <property type="match status" value="1"/>
</dbReference>
<accession>A0A0B4LIH0</accession>
<evidence type="ECO:0000313" key="8">
    <source>
        <dbReference type="Proteomes" id="UP000000803"/>
    </source>
</evidence>
<keyword evidence="4" id="KW-0342">GTP-binding</keyword>
<evidence type="ECO:0000256" key="2">
    <source>
        <dbReference type="ARBA" id="ARBA00022917"/>
    </source>
</evidence>
<evidence type="ECO:0000313" key="7">
    <source>
        <dbReference type="FlyBase" id="FBgn0051159"/>
    </source>
</evidence>
<reference evidence="6 8" key="7">
    <citation type="journal article" date="2007" name="Science">
        <title>The Release 5.1 annotation of Drosophila melanogaster heterochromatin.</title>
        <authorList>
            <person name="Smith C.D."/>
            <person name="Shu S."/>
            <person name="Mungall C.J."/>
            <person name="Karpen G.H."/>
        </authorList>
    </citation>
    <scope>NUCLEOTIDE SEQUENCE [LARGE SCALE GENOMIC DNA]</scope>
    <source>
        <strain evidence="8">Berkeley</strain>
    </source>
</reference>
<keyword evidence="3" id="KW-0496">Mitochondrion</keyword>
<dbReference type="BioGRID-ORCS" id="42670">
    <property type="hits" value="0 hits in 1 CRISPR screen"/>
</dbReference>
<dbReference type="PROSITE" id="PS00301">
    <property type="entry name" value="G_TR_1"/>
    <property type="match status" value="1"/>
</dbReference>
<keyword evidence="2" id="KW-0648">Protein biosynthesis</keyword>
<dbReference type="Gene3D" id="3.30.70.870">
    <property type="entry name" value="Elongation Factor G (Translational Gtpase), domain 3"/>
    <property type="match status" value="1"/>
</dbReference>
<dbReference type="Gene3D" id="2.40.30.10">
    <property type="entry name" value="Translation factors"/>
    <property type="match status" value="1"/>
</dbReference>
<dbReference type="FunFam" id="3.40.50.300:FF:000514">
    <property type="entry name" value="Ribosome-releasing factor 2, mitochondrial"/>
    <property type="match status" value="1"/>
</dbReference>
<dbReference type="SUPFAM" id="SSF50447">
    <property type="entry name" value="Translation proteins"/>
    <property type="match status" value="1"/>
</dbReference>
<name>A0A0B4LIH0_DROME</name>
<dbReference type="EMBL" id="AE014297">
    <property type="protein sequence ID" value="AHN57467.1"/>
    <property type="molecule type" value="Genomic_DNA"/>
</dbReference>
<dbReference type="InterPro" id="IPR035647">
    <property type="entry name" value="EFG_III/V"/>
</dbReference>
<dbReference type="GO" id="GO:0005759">
    <property type="term" value="C:mitochondrial matrix"/>
    <property type="evidence" value="ECO:0007669"/>
    <property type="project" value="UniProtKB-ARBA"/>
</dbReference>
<dbReference type="PRINTS" id="PR00315">
    <property type="entry name" value="ELONGATNFCT"/>
</dbReference>
<dbReference type="VEuPathDB" id="VectorBase:FBgn0051159"/>
<dbReference type="Gene3D" id="3.40.50.300">
    <property type="entry name" value="P-loop containing nucleotide triphosphate hydrolases"/>
    <property type="match status" value="1"/>
</dbReference>
<reference evidence="6 8" key="2">
    <citation type="journal article" date="2002" name="Genome Biol.">
        <title>Finishing a whole-genome shotgun: release 3 of the Drosophila melanogaster euchromatic genome sequence.</title>
        <authorList>
            <person name="Celniker S.E."/>
            <person name="Wheeler D.A."/>
            <person name="Kronmiller B."/>
            <person name="Carlson J.W."/>
            <person name="Halpern A."/>
            <person name="Patel S."/>
            <person name="Adams M."/>
            <person name="Champe M."/>
            <person name="Dugan S.P."/>
            <person name="Frise E."/>
            <person name="Hodgson A."/>
            <person name="George R.A."/>
            <person name="Hoskins R.A."/>
            <person name="Laverty T."/>
            <person name="Muzny D.M."/>
            <person name="Nelson C.R."/>
            <person name="Pacleb J.M."/>
            <person name="Park S."/>
            <person name="Pfeiffer B.D."/>
            <person name="Richards S."/>
            <person name="Sodergren E.J."/>
            <person name="Svirskas R."/>
            <person name="Tabor P.E."/>
            <person name="Wan K."/>
            <person name="Stapleton M."/>
            <person name="Sutton G.G."/>
            <person name="Venter C."/>
            <person name="Weinstock G."/>
            <person name="Scherer S.E."/>
            <person name="Myers E.W."/>
            <person name="Gibbs R.A."/>
            <person name="Rubin G.M."/>
        </authorList>
    </citation>
    <scope>NUCLEOTIDE SEQUENCE [LARGE SCALE GENOMIC DNA]</scope>
    <source>
        <strain evidence="8">Berkeley</strain>
    </source>
</reference>
<dbReference type="OrthoDB" id="198619at2759"/>
<dbReference type="FunFam" id="2.40.30.10:FF:000203">
    <property type="entry name" value="Ribosome-releasing factor 2, mitochondrial"/>
    <property type="match status" value="1"/>
</dbReference>
<dbReference type="InterPro" id="IPR027417">
    <property type="entry name" value="P-loop_NTPase"/>
</dbReference>
<dbReference type="InterPro" id="IPR031157">
    <property type="entry name" value="G_TR_CS"/>
</dbReference>
<dbReference type="FunFam" id="3.30.70.870:FF:000005">
    <property type="entry name" value="Ribosome-releasing factor 2, mitochondrial"/>
    <property type="match status" value="1"/>
</dbReference>
<dbReference type="Proteomes" id="UP000000803">
    <property type="component" value="Chromosome 3R"/>
</dbReference>
<dbReference type="InterPro" id="IPR009000">
    <property type="entry name" value="Transl_B-barrel_sf"/>
</dbReference>
<reference evidence="6 8" key="3">
    <citation type="journal article" date="2002" name="Genome Biol.">
        <title>Annotation of the Drosophila melanogaster euchromatic genome: a systematic review.</title>
        <authorList>
            <person name="Misra S."/>
            <person name="Crosby M.A."/>
            <person name="Mungall C.J."/>
            <person name="Matthews B.B."/>
            <person name="Campbell K.S."/>
            <person name="Hradecky P."/>
            <person name="Huang Y."/>
            <person name="Kaminker J.S."/>
            <person name="Millburn G.H."/>
            <person name="Prochnik S.E."/>
            <person name="Smith C.D."/>
            <person name="Tupy J.L."/>
            <person name="Whitfied E.J."/>
            <person name="Bayraktaroglu L."/>
            <person name="Berman B.P."/>
            <person name="Bettencourt B.R."/>
            <person name="Celniker S.E."/>
            <person name="de Grey A.D."/>
            <person name="Drysdale R.A."/>
            <person name="Harris N.L."/>
            <person name="Richter J."/>
            <person name="Russo S."/>
            <person name="Schroeder A.J."/>
            <person name="Shu S.Q."/>
            <person name="Stapleton M."/>
            <person name="Yamada C."/>
            <person name="Ashburner M."/>
            <person name="Gelbart W.M."/>
            <person name="Rubin G.M."/>
            <person name="Lewis S.E."/>
        </authorList>
    </citation>
    <scope>GENOME REANNOTATION</scope>
    <source>
        <strain evidence="8">Berkeley</strain>
    </source>
</reference>
<sequence length="565" mass="63237">MLKYAWQSGPKQSNRWLWHLSNQIWKRSYSSKIRNIGILAHIDAGKTTTTERMLFYAGKTRALGEVHRGNTVTDYLTQERERGITICSSAVTFSWNDHRINLLDTPGHIDFTMEVEQSLYAVDGVVVVLDGTAGVEAQTVTVWSQADKHKLPRLIFVNKMDRPDADFEKCVSDLKDKLETQPVCLQYPVKNEDGVLAINDVITLERLSWQQKDLGRSYRNVKLEPSDDLRLLQEKRNELIDQLSGLDDELADVVISTESFDNVDNALIERALRRATTQQKVVPVLLGSAYKNVGIQRLMDAVNAYLPAPEERNQIYDCFGTEVAGKVFKIVHDKQRGPLTLVRILRGEIKRGMRLISARGQAEVVSKLYEPLADEYREVSAVQSGDVVICAGLKSTVTGDLLTSSQSALKNAQKRYKQSLGNTAAKVEEDDELDESDELFAIDPQIPDAVYFCSIEPPSVSSQTAMEQALKQLQREDPSLRVSYDSVTGQTVLGGMGELHMDIIKSRILSEYKIDVDLGPLQIAYKETIEAPALTTLSVEKEIAGSKQSVSITLEVVKNQAELFR</sequence>
<dbReference type="InterPro" id="IPR041095">
    <property type="entry name" value="EFG_II"/>
</dbReference>
<feature type="domain" description="Tr-type G" evidence="5">
    <location>
        <begin position="31"/>
        <end position="310"/>
    </location>
</feature>
<evidence type="ECO:0000256" key="3">
    <source>
        <dbReference type="ARBA" id="ARBA00023128"/>
    </source>
</evidence>
<dbReference type="Pfam" id="PF00009">
    <property type="entry name" value="GTP_EFTU"/>
    <property type="match status" value="1"/>
</dbReference>
<reference evidence="6 8" key="11">
    <citation type="journal article" date="2015" name="Genome Res.">
        <title>The Release 6 reference sequence of the Drosophila melanogaster genome.</title>
        <authorList>
            <person name="Hoskins R.A."/>
            <person name="Carlson J.W."/>
            <person name="Wan K.H."/>
            <person name="Park S."/>
            <person name="Mendez I."/>
            <person name="Galle S.E."/>
            <person name="Booth B.W."/>
            <person name="Pfeiffer B.D."/>
            <person name="George R.A."/>
            <person name="Svirskas R."/>
            <person name="Krzywinski M."/>
            <person name="Schein J."/>
            <person name="Accardo M.C."/>
            <person name="Damia E."/>
            <person name="Messina G."/>
            <person name="Mendez-Lago M."/>
            <person name="de Pablos B."/>
            <person name="Demakova O.V."/>
            <person name="Andreyeva E.N."/>
            <person name="Boldyreva L.V."/>
            <person name="Marra M."/>
            <person name="Carvalho A.B."/>
            <person name="Dimitri P."/>
            <person name="Villasante A."/>
            <person name="Zhimulev I.F."/>
            <person name="Rubin G.M."/>
            <person name="Karpen G.H."/>
            <person name="Celniker S.E."/>
        </authorList>
    </citation>
    <scope>NUCLEOTIDE SEQUENCE [LARGE SCALE GENOMIC DNA]</scope>
    <source>
        <strain evidence="8">Berkeley</strain>
    </source>
</reference>
<dbReference type="RefSeq" id="NP_001287468.1">
    <property type="nucleotide sequence ID" value="NM_001300539.1"/>
</dbReference>
<reference evidence="6 8" key="10">
    <citation type="journal article" date="2015" name="G3 (Bethesda)">
        <title>Gene Model Annotations for Drosophila melanogaster: The Rule-Benders.</title>
        <authorList>
            <consortium name="FlyBase Consortium"/>
            <person name="Crosby M.A."/>
            <person name="Gramates L.S."/>
            <person name="Dos Santos G."/>
            <person name="Matthews B.B."/>
            <person name="St Pierre S.E."/>
            <person name="Zhou P."/>
            <person name="Schroeder A.J."/>
            <person name="Falls K."/>
            <person name="Emmert D.B."/>
            <person name="Russo S.M."/>
            <person name="Gelbart W.M."/>
            <person name="null"/>
        </authorList>
    </citation>
    <scope>NUCLEOTIDE SEQUENCE [LARGE SCALE GENOMIC DNA]</scope>
    <source>
        <strain evidence="8">Berkeley</strain>
    </source>
</reference>
<reference evidence="6 8" key="5">
    <citation type="journal article" date="2002" name="Genome Biol.">
        <title>Heterochromatic sequences in a Drosophila whole-genome shotgun assembly.</title>
        <authorList>
            <person name="Hoskins R.A."/>
            <person name="Smith C.D."/>
            <person name="Carlson J.W."/>
            <person name="Carvalho A.B."/>
            <person name="Halpern A."/>
            <person name="Kaminker J.S."/>
            <person name="Kennedy C."/>
            <person name="Mungall C.J."/>
            <person name="Sullivan B.A."/>
            <person name="Sutton G.G."/>
            <person name="Yasuhara J.C."/>
            <person name="Wakimoto B.T."/>
            <person name="Myers E.W."/>
            <person name="Celniker S.E."/>
            <person name="Rubin G.M."/>
            <person name="Karpen G.H."/>
        </authorList>
    </citation>
    <scope>NUCLEOTIDE SEQUENCE [LARGE SCALE GENOMIC DNA]</scope>
    <source>
        <strain evidence="8">Berkeley</strain>
    </source>
</reference>
<dbReference type="InterPro" id="IPR009022">
    <property type="entry name" value="EFG_III"/>
</dbReference>
<evidence type="ECO:0000259" key="5">
    <source>
        <dbReference type="PROSITE" id="PS51722"/>
    </source>
</evidence>
<dbReference type="AlphaFoldDB" id="A0A0B4LIH0"/>
<dbReference type="SUPFAM" id="SSF52540">
    <property type="entry name" value="P-loop containing nucleoside triphosphate hydrolases"/>
    <property type="match status" value="1"/>
</dbReference>
<keyword evidence="1" id="KW-0547">Nucleotide-binding</keyword>
<dbReference type="InterPro" id="IPR000795">
    <property type="entry name" value="T_Tr_GTP-bd_dom"/>
</dbReference>
<dbReference type="AGR" id="FB:FBgn0051159"/>
<reference evidence="6 8" key="1">
    <citation type="journal article" date="2000" name="Science">
        <title>The genome sequence of Drosophila melanogaster.</title>
        <authorList>
            <person name="Adams M.D."/>
            <person name="Celniker S.E."/>
            <person name="Holt R.A."/>
            <person name="Evans C.A."/>
            <person name="Gocayne J.D."/>
            <person name="Amanatides P.G."/>
            <person name="Scherer S.E."/>
            <person name="Li P.W."/>
            <person name="Hoskins R.A."/>
            <person name="Galle R.F."/>
            <person name="George R.A."/>
            <person name="Lewis S.E."/>
            <person name="Richards S."/>
            <person name="Ashburner M."/>
            <person name="Henderson S.N."/>
            <person name="Sutton G.G."/>
            <person name="Wortman J.R."/>
            <person name="Yandell M.D."/>
            <person name="Zhang Q."/>
            <person name="Chen L.X."/>
            <person name="Brandon R.C."/>
            <person name="Rogers Y.H."/>
            <person name="Blazej R.G."/>
            <person name="Champe M."/>
            <person name="Pfeiffer B.D."/>
            <person name="Wan K.H."/>
            <person name="Doyle C."/>
            <person name="Baxter E.G."/>
            <person name="Helt G."/>
            <person name="Nelson C.R."/>
            <person name="Gabor G.L."/>
            <person name="Abril J.F."/>
            <person name="Agbayani A."/>
            <person name="An H.J."/>
            <person name="Andrews-Pfannkoch C."/>
            <person name="Baldwin D."/>
            <person name="Ballew R.M."/>
            <person name="Basu A."/>
            <person name="Baxendale J."/>
            <person name="Bayraktaroglu L."/>
            <person name="Beasley E.M."/>
            <person name="Beeson K.Y."/>
            <person name="Benos P.V."/>
            <person name="Berman B.P."/>
            <person name="Bhandari D."/>
            <person name="Bolshakov S."/>
            <person name="Borkova D."/>
            <person name="Botchan M.R."/>
            <person name="Bouck J."/>
            <person name="Brokstein P."/>
            <person name="Brottier P."/>
            <person name="Burtis K.C."/>
            <person name="Busam D.A."/>
            <person name="Butler H."/>
            <person name="Cadieu E."/>
            <person name="Center A."/>
            <person name="Chandra I."/>
            <person name="Cherry J.M."/>
            <person name="Cawley S."/>
            <person name="Dahlke C."/>
            <person name="Davenport L.B."/>
            <person name="Davies P."/>
            <person name="de Pablos B."/>
            <person name="Delcher A."/>
            <person name="Deng Z."/>
            <person name="Mays A.D."/>
            <person name="Dew I."/>
            <person name="Dietz S.M."/>
            <person name="Dodson K."/>
            <person name="Doup L.E."/>
            <person name="Downes M."/>
            <person name="Dugan-Rocha S."/>
            <person name="Dunkov B.C."/>
            <person name="Dunn P."/>
            <person name="Durbin K.J."/>
            <person name="Evangelista C.C."/>
            <person name="Ferraz C."/>
            <person name="Ferriera S."/>
            <person name="Fleischmann W."/>
            <person name="Fosler C."/>
            <person name="Gabrielian A.E."/>
            <person name="Garg N.S."/>
            <person name="Gelbart W.M."/>
            <person name="Glasser K."/>
            <person name="Glodek A."/>
            <person name="Gong F."/>
            <person name="Gorrell J.H."/>
            <person name="Gu Z."/>
            <person name="Guan P."/>
            <person name="Harris M."/>
            <person name="Harris N.L."/>
            <person name="Harvey D."/>
            <person name="Heiman T.J."/>
            <person name="Hernandez J.R."/>
            <person name="Houck J."/>
            <person name="Hostin D."/>
            <person name="Houston K.A."/>
            <person name="Howland T.J."/>
            <person name="Wei M.H."/>
            <person name="Ibegwam C."/>
            <person name="Jalali M."/>
            <person name="Kalush F."/>
            <person name="Karpen G.H."/>
            <person name="Ke Z."/>
            <person name="Kennison J.A."/>
            <person name="Ketchum K.A."/>
            <person name="Kimmel B.E."/>
            <person name="Kodira C.D."/>
            <person name="Kraft C."/>
            <person name="Kravitz S."/>
            <person name="Kulp D."/>
            <person name="Lai Z."/>
            <person name="Lasko P."/>
            <person name="Lei Y."/>
            <person name="Levitsky A.A."/>
            <person name="Li J."/>
            <person name="Li Z."/>
            <person name="Liang Y."/>
            <person name="Lin X."/>
            <person name="Liu X."/>
            <person name="Mattei B."/>
            <person name="McIntosh T.C."/>
            <person name="McLeod M.P."/>
            <person name="McPherson D."/>
            <person name="Merkulov G."/>
            <person name="Milshina N.V."/>
            <person name="Mobarry C."/>
            <person name="Morris J."/>
            <person name="Moshrefi A."/>
            <person name="Mount S.M."/>
            <person name="Moy M."/>
            <person name="Murphy B."/>
            <person name="Murphy L."/>
            <person name="Muzny D.M."/>
            <person name="Nelson D.L."/>
            <person name="Nelson D.R."/>
            <person name="Nelson K.A."/>
            <person name="Nixon K."/>
            <person name="Nusskern D.R."/>
            <person name="Pacleb J.M."/>
            <person name="Palazzolo M."/>
            <person name="Pittman G.S."/>
            <person name="Pan S."/>
            <person name="Pollard J."/>
            <person name="Puri V."/>
            <person name="Reese M.G."/>
            <person name="Reinert K."/>
            <person name="Remington K."/>
            <person name="Saunders R.D."/>
            <person name="Scheeler F."/>
            <person name="Shen H."/>
            <person name="Shue B.C."/>
            <person name="Siden-Kiamos I."/>
            <person name="Simpson M."/>
            <person name="Skupski M.P."/>
            <person name="Smith T."/>
            <person name="Spier E."/>
            <person name="Spradling A.C."/>
            <person name="Stapleton M."/>
            <person name="Strong R."/>
            <person name="Sun E."/>
            <person name="Svirskas R."/>
            <person name="Tector C."/>
            <person name="Turner R."/>
            <person name="Venter E."/>
            <person name="Wang A.H."/>
            <person name="Wang X."/>
            <person name="Wang Z.Y."/>
            <person name="Wassarman D.A."/>
            <person name="Weinstock G.M."/>
            <person name="Weissenbach J."/>
            <person name="Williams S.M."/>
            <person name="WoodageT"/>
            <person name="Worley K.C."/>
            <person name="Wu D."/>
            <person name="Yang S."/>
            <person name="Yao Q.A."/>
            <person name="Ye J."/>
            <person name="Yeh R.F."/>
            <person name="Zaveri J.S."/>
            <person name="Zhan M."/>
            <person name="Zhang G."/>
            <person name="Zhao Q."/>
            <person name="Zheng L."/>
            <person name="Zheng X.H."/>
            <person name="Zhong F.N."/>
            <person name="Zhong W."/>
            <person name="Zhou X."/>
            <person name="Zhu S."/>
            <person name="Zhu X."/>
            <person name="Smith H.O."/>
            <person name="Gibbs R.A."/>
            <person name="Myers E.W."/>
            <person name="Rubin G.M."/>
            <person name="Venter J.C."/>
        </authorList>
    </citation>
    <scope>NUCLEOTIDE SEQUENCE [LARGE SCALE GENOMIC DNA]</scope>
    <source>
        <strain evidence="8">Berkeley</strain>
    </source>
</reference>
<dbReference type="GeneID" id="42670"/>
<dbReference type="Pfam" id="PF14492">
    <property type="entry name" value="EFG_III"/>
    <property type="match status" value="1"/>
</dbReference>
<reference evidence="6 8" key="4">
    <citation type="journal article" date="2002" name="Genome Biol.">
        <title>The transposable elements of the Drosophila melanogaster euchromatin: a genomics perspective.</title>
        <authorList>
            <person name="Kaminker J.S."/>
            <person name="Bergman C.M."/>
            <person name="Kronmiller B."/>
            <person name="Carlson J."/>
            <person name="Svirskas R."/>
            <person name="Patel S."/>
            <person name="Frise E."/>
            <person name="Wheeler D.A."/>
            <person name="Lewis S.E."/>
            <person name="Rubin G.M."/>
            <person name="Ashburner M."/>
            <person name="Celniker S.E."/>
        </authorList>
    </citation>
    <scope>NUCLEOTIDE SEQUENCE [LARGE SCALE GENOMIC DNA]</scope>
    <source>
        <strain evidence="8">Berkeley</strain>
    </source>
</reference>
<dbReference type="InterPro" id="IPR005225">
    <property type="entry name" value="Small_GTP-bd"/>
</dbReference>
<evidence type="ECO:0000256" key="1">
    <source>
        <dbReference type="ARBA" id="ARBA00022741"/>
    </source>
</evidence>
<dbReference type="GO" id="GO:0005525">
    <property type="term" value="F:GTP binding"/>
    <property type="evidence" value="ECO:0007669"/>
    <property type="project" value="UniProtKB-KW"/>
</dbReference>
<dbReference type="PROSITE" id="PS51722">
    <property type="entry name" value="G_TR_2"/>
    <property type="match status" value="1"/>
</dbReference>
<dbReference type="PANTHER" id="PTHR43261">
    <property type="entry name" value="TRANSLATION ELONGATION FACTOR G-RELATED"/>
    <property type="match status" value="1"/>
</dbReference>
<reference evidence="6 8" key="8">
    <citation type="journal article" date="2007" name="Science">
        <title>Sequence finishing and mapping of Drosophila melanogaster heterochromatin.</title>
        <authorList>
            <person name="Hoskins R.A."/>
            <person name="Carlson J.W."/>
            <person name="Kennedy C."/>
            <person name="Acevedo D."/>
            <person name="Evans-Holm M."/>
            <person name="Frise E."/>
            <person name="Wan K.H."/>
            <person name="Park S."/>
            <person name="Mendez-Lago M."/>
            <person name="Rossi F."/>
            <person name="Villasante A."/>
            <person name="Dimitri P."/>
            <person name="Karpen G.H."/>
            <person name="Celniker S.E."/>
        </authorList>
    </citation>
    <scope>NUCLEOTIDE SEQUENCE [LARGE SCALE GENOMIC DNA]</scope>
    <source>
        <strain evidence="8">Berkeley</strain>
    </source>
</reference>
<dbReference type="SUPFAM" id="SSF54980">
    <property type="entry name" value="EF-G C-terminal domain-like"/>
    <property type="match status" value="1"/>
</dbReference>
<dbReference type="Bgee" id="FBgn0051159">
    <property type="expression patterns" value="Expressed in early-mid elongation-stage spermatid (Drosophila) in testis and 30 other cell types or tissues"/>
</dbReference>